<dbReference type="Proteomes" id="UP000239724">
    <property type="component" value="Unassembled WGS sequence"/>
</dbReference>
<dbReference type="Gene3D" id="3.30.420.360">
    <property type="match status" value="1"/>
</dbReference>
<dbReference type="Pfam" id="PF17788">
    <property type="entry name" value="HypF_C"/>
    <property type="match status" value="1"/>
</dbReference>
<accession>A0A2S6NND7</accession>
<feature type="active site" evidence="9">
    <location>
        <position position="21"/>
    </location>
</feature>
<dbReference type="OrthoDB" id="9808093at2"/>
<dbReference type="PANTHER" id="PTHR42959:SF1">
    <property type="entry name" value="CARBAMOYLTRANSFERASE HYPF"/>
    <property type="match status" value="1"/>
</dbReference>
<keyword evidence="3" id="KW-0436">Ligase</keyword>
<evidence type="ECO:0000259" key="11">
    <source>
        <dbReference type="PROSITE" id="PS51160"/>
    </source>
</evidence>
<comment type="function">
    <text evidence="8">Involved in the maturation of [NiFe] hydrogenases. Along with HypE, it catalyzes the synthesis of the CN ligands of the active site iron of [NiFe]-hydrogenases. HypF functions as a carbamoyl transferase using carbamoylphosphate as a substrate and transferring the carboxamido moiety in an ATP-dependent reaction to the thiolate of the C-terminal cysteine of HypE yielding a protein-S-carboxamide.</text>
</comment>
<comment type="catalytic activity">
    <reaction evidence="7 8">
        <text>C-terminal L-cysteinyl-[HypE protein] + carbamoyl phosphate + ATP + H2O = C-terminal S-carboxamide-L-cysteinyl-[HypE protein] + AMP + phosphate + diphosphate + H(+)</text>
        <dbReference type="Rhea" id="RHEA:55636"/>
        <dbReference type="Rhea" id="RHEA-COMP:14247"/>
        <dbReference type="Rhea" id="RHEA-COMP:14392"/>
        <dbReference type="ChEBI" id="CHEBI:15377"/>
        <dbReference type="ChEBI" id="CHEBI:15378"/>
        <dbReference type="ChEBI" id="CHEBI:30616"/>
        <dbReference type="ChEBI" id="CHEBI:33019"/>
        <dbReference type="ChEBI" id="CHEBI:43474"/>
        <dbReference type="ChEBI" id="CHEBI:58228"/>
        <dbReference type="ChEBI" id="CHEBI:76913"/>
        <dbReference type="ChEBI" id="CHEBI:139126"/>
        <dbReference type="ChEBI" id="CHEBI:456215"/>
    </reaction>
</comment>
<evidence type="ECO:0000259" key="12">
    <source>
        <dbReference type="PROSITE" id="PS51163"/>
    </source>
</evidence>
<dbReference type="PIRSF" id="PIRSF006256">
    <property type="entry name" value="CMPcnvr_hdrg_mat"/>
    <property type="match status" value="1"/>
</dbReference>
<keyword evidence="6" id="KW-0862">Zinc</keyword>
<dbReference type="EC" id="6.2.-.-" evidence="8"/>
<dbReference type="InterPro" id="IPR051060">
    <property type="entry name" value="Carbamoyltrans_HypF-like"/>
</dbReference>
<protein>
    <recommendedName>
        <fullName evidence="8">Carbamoyltransferase HypF</fullName>
        <ecNumber evidence="8">6.2.-.-</ecNumber>
    </recommendedName>
</protein>
<dbReference type="PANTHER" id="PTHR42959">
    <property type="entry name" value="CARBAMOYLTRANSFERASE"/>
    <property type="match status" value="1"/>
</dbReference>
<evidence type="ECO:0000313" key="14">
    <source>
        <dbReference type="Proteomes" id="UP000239724"/>
    </source>
</evidence>
<evidence type="ECO:0000256" key="2">
    <source>
        <dbReference type="ARBA" id="ARBA00008097"/>
    </source>
</evidence>
<evidence type="ECO:0000256" key="6">
    <source>
        <dbReference type="ARBA" id="ARBA00022833"/>
    </source>
</evidence>
<dbReference type="PROSITE" id="PS51163">
    <property type="entry name" value="YRDC"/>
    <property type="match status" value="1"/>
</dbReference>
<dbReference type="Gene3D" id="3.30.420.40">
    <property type="match status" value="1"/>
</dbReference>
<keyword evidence="9" id="KW-0378">Hydrolase</keyword>
<evidence type="ECO:0000256" key="8">
    <source>
        <dbReference type="PIRNR" id="PIRNR006256"/>
    </source>
</evidence>
<dbReference type="InterPro" id="IPR001792">
    <property type="entry name" value="Acylphosphatase-like_dom"/>
</dbReference>
<dbReference type="InterPro" id="IPR011125">
    <property type="entry name" value="Znf_HypF"/>
</dbReference>
<dbReference type="GO" id="GO:0016874">
    <property type="term" value="F:ligase activity"/>
    <property type="evidence" value="ECO:0007669"/>
    <property type="project" value="UniProtKB-UniRule"/>
</dbReference>
<evidence type="ECO:0000256" key="7">
    <source>
        <dbReference type="ARBA" id="ARBA00048220"/>
    </source>
</evidence>
<dbReference type="InterPro" id="IPR041440">
    <property type="entry name" value="HypF_C"/>
</dbReference>
<evidence type="ECO:0000256" key="4">
    <source>
        <dbReference type="ARBA" id="ARBA00022723"/>
    </source>
</evidence>
<dbReference type="GO" id="GO:0003998">
    <property type="term" value="F:acylphosphatase activity"/>
    <property type="evidence" value="ECO:0007669"/>
    <property type="project" value="UniProtKB-EC"/>
</dbReference>
<keyword evidence="4" id="KW-0479">Metal-binding</keyword>
<dbReference type="SUPFAM" id="SSF55821">
    <property type="entry name" value="YrdC/RibB"/>
    <property type="match status" value="1"/>
</dbReference>
<dbReference type="RefSeq" id="WP_104517172.1">
    <property type="nucleotide sequence ID" value="NZ_NHRY01000038.1"/>
</dbReference>
<feature type="domain" description="YrdC-like" evidence="12">
    <location>
        <begin position="260"/>
        <end position="446"/>
    </location>
</feature>
<evidence type="ECO:0000256" key="5">
    <source>
        <dbReference type="ARBA" id="ARBA00022771"/>
    </source>
</evidence>
<dbReference type="Pfam" id="PF07503">
    <property type="entry name" value="zf-HYPF"/>
    <property type="match status" value="2"/>
</dbReference>
<comment type="caution">
    <text evidence="13">The sequence shown here is derived from an EMBL/GenBank/DDBJ whole genome shotgun (WGS) entry which is preliminary data.</text>
</comment>
<dbReference type="GO" id="GO:0008270">
    <property type="term" value="F:zinc ion binding"/>
    <property type="evidence" value="ECO:0007669"/>
    <property type="project" value="UniProtKB-KW"/>
</dbReference>
<evidence type="ECO:0000256" key="1">
    <source>
        <dbReference type="ARBA" id="ARBA00004711"/>
    </source>
</evidence>
<feature type="active site" evidence="9">
    <location>
        <position position="39"/>
    </location>
</feature>
<dbReference type="NCBIfam" id="TIGR00143">
    <property type="entry name" value="hypF"/>
    <property type="match status" value="1"/>
</dbReference>
<dbReference type="Gene3D" id="3.90.870.50">
    <property type="match status" value="1"/>
</dbReference>
<feature type="region of interest" description="Disordered" evidence="10">
    <location>
        <begin position="201"/>
        <end position="243"/>
    </location>
</feature>
<dbReference type="PROSITE" id="PS00150">
    <property type="entry name" value="ACYLPHOSPHATASE_1"/>
    <property type="match status" value="1"/>
</dbReference>
<dbReference type="GO" id="GO:0051604">
    <property type="term" value="P:protein maturation"/>
    <property type="evidence" value="ECO:0007669"/>
    <property type="project" value="TreeGrafter"/>
</dbReference>
<dbReference type="Pfam" id="PF01300">
    <property type="entry name" value="Sua5_yciO_yrdC"/>
    <property type="match status" value="1"/>
</dbReference>
<dbReference type="Pfam" id="PF00708">
    <property type="entry name" value="Acylphosphatase"/>
    <property type="match status" value="1"/>
</dbReference>
<dbReference type="GO" id="GO:0016743">
    <property type="term" value="F:carboxyl- or carbamoyltransferase activity"/>
    <property type="evidence" value="ECO:0007669"/>
    <property type="project" value="UniProtKB-UniRule"/>
</dbReference>
<dbReference type="InterPro" id="IPR006070">
    <property type="entry name" value="Sua5-like_dom"/>
</dbReference>
<gene>
    <name evidence="13" type="ORF">CCS01_02035</name>
</gene>
<dbReference type="AlphaFoldDB" id="A0A2S6NND7"/>
<reference evidence="13 14" key="1">
    <citation type="journal article" date="2018" name="Arch. Microbiol.">
        <title>New insights into the metabolic potential of the phototrophic purple bacterium Rhodopila globiformis DSM 161(T) from its draft genome sequence and evidence for a vanadium-dependent nitrogenase.</title>
        <authorList>
            <person name="Imhoff J.F."/>
            <person name="Rahn T."/>
            <person name="Kunzel S."/>
            <person name="Neulinger S.C."/>
        </authorList>
    </citation>
    <scope>NUCLEOTIDE SEQUENCE [LARGE SCALE GENOMIC DNA]</scope>
    <source>
        <strain evidence="13 14">DSM 161</strain>
    </source>
</reference>
<proteinExistence type="inferred from homology"/>
<name>A0A2S6NND7_RHOGL</name>
<feature type="domain" description="Acylphosphatase-like" evidence="11">
    <location>
        <begin position="6"/>
        <end position="90"/>
    </location>
</feature>
<keyword evidence="13" id="KW-0808">Transferase</keyword>
<dbReference type="InterPro" id="IPR036046">
    <property type="entry name" value="Acylphosphatase-like_dom_sf"/>
</dbReference>
<dbReference type="EMBL" id="NHRY01000038">
    <property type="protein sequence ID" value="PPQ38648.1"/>
    <property type="molecule type" value="Genomic_DNA"/>
</dbReference>
<keyword evidence="5" id="KW-0863">Zinc-finger</keyword>
<comment type="pathway">
    <text evidence="1 8">Protein modification; [NiFe] hydrogenase maturation.</text>
</comment>
<dbReference type="SUPFAM" id="SSF54975">
    <property type="entry name" value="Acylphosphatase/BLUF domain-like"/>
    <property type="match status" value="1"/>
</dbReference>
<dbReference type="UniPathway" id="UPA00335"/>
<dbReference type="Gene3D" id="3.90.870.40">
    <property type="match status" value="1"/>
</dbReference>
<dbReference type="Pfam" id="PF22521">
    <property type="entry name" value="HypF_C_2"/>
    <property type="match status" value="1"/>
</dbReference>
<dbReference type="GO" id="GO:0003725">
    <property type="term" value="F:double-stranded RNA binding"/>
    <property type="evidence" value="ECO:0007669"/>
    <property type="project" value="InterPro"/>
</dbReference>
<dbReference type="InterPro" id="IPR055128">
    <property type="entry name" value="HypF_C_2"/>
</dbReference>
<evidence type="ECO:0000313" key="13">
    <source>
        <dbReference type="EMBL" id="PPQ38648.1"/>
    </source>
</evidence>
<keyword evidence="14" id="KW-1185">Reference proteome</keyword>
<evidence type="ECO:0000256" key="10">
    <source>
        <dbReference type="SAM" id="MobiDB-lite"/>
    </source>
</evidence>
<organism evidence="13 14">
    <name type="scientific">Rhodopila globiformis</name>
    <name type="common">Rhodopseudomonas globiformis</name>
    <dbReference type="NCBI Taxonomy" id="1071"/>
    <lineage>
        <taxon>Bacteria</taxon>
        <taxon>Pseudomonadati</taxon>
        <taxon>Pseudomonadota</taxon>
        <taxon>Alphaproteobacteria</taxon>
        <taxon>Acetobacterales</taxon>
        <taxon>Acetobacteraceae</taxon>
        <taxon>Rhodopila</taxon>
    </lineage>
</organism>
<comment type="similarity">
    <text evidence="2 8">Belongs to the carbamoyltransferase HypF family.</text>
</comment>
<evidence type="ECO:0000256" key="9">
    <source>
        <dbReference type="PROSITE-ProRule" id="PRU00520"/>
    </source>
</evidence>
<dbReference type="PROSITE" id="PS51160">
    <property type="entry name" value="ACYLPHOSPHATASE_3"/>
    <property type="match status" value="1"/>
</dbReference>
<sequence length="827" mass="85376">MGAAERIRVRLSGAVQGVGMRPFVHRLARDCDLSGFVRNGADGVTIEVEGPRIAEFLARLSAEAPPLATIEAVGIDSLAPSGETGFTIRDSTGGPAATRIVPDAATCPACLDDLFNPDSRFFGYPFVNCTHCGPRYTITGRLPYDRASTSMAGFAMCPACAADYADPANRRFHAEPIACPVCGPRLGVQCEAVASSVHARSAPSSWPGVSRPSTPHPRSAGGRAPLHRHGRACPGHPPPAVEARKAGTRPAMTERLPPDPPPILAIAAAIRAGGIVALKGIGGFHLLCDARNESAVAALRQRKRREAKPFAVMVASARALAAIACPTDAEIALAASVAAPIVLMEMRANGPAPSISPGLSRLGVMLAYAPVHHLLFAELGEDFALVATSANPGGEPLVRDNDEALDRLSPIADLIVTHDRPIVVRADDSVAQVIAGAPALIRRARGYVPEPIGLAEDGPVVLALGAHLKSTVTVTRGREAFVSQHIGDLDTAETVRFWRETIGHLLGILDVRPEVVACDLHPDYLSSRMAEDFGLPVVRVQHHAAHVAAIAAEHRLAGPVLGLALDGHGFGADGGAWGGEMMLVDGATWRRIGRLAPLPLPGGDRAAREPWRMGVAALHATGRGALAAARFPDHALAGPLAARLAAGAETIETSSMGRLFDAVAALLGLRSVQAYEGQAAMELEALVRTSRPLAGGWTLDAGVLSFAPLLAAFADAPPDPRTGAELFHGTLIEGLAAMAAEGAAASGLSALCLGGGCMMNRVLAEGLAAALSARGLTPVLARRLPPNDGGISLGQAVMARLMSMGAGTAAAALVSPSWPGVSPCVSG</sequence>
<dbReference type="InterPro" id="IPR017945">
    <property type="entry name" value="DHBP_synth_RibB-like_a/b_dom"/>
</dbReference>
<dbReference type="InterPro" id="IPR004421">
    <property type="entry name" value="Carbamoyltransferase_HypF"/>
</dbReference>
<evidence type="ECO:0000256" key="3">
    <source>
        <dbReference type="ARBA" id="ARBA00022598"/>
    </source>
</evidence>
<dbReference type="InterPro" id="IPR017968">
    <property type="entry name" value="Acylphosphatase_CS"/>
</dbReference>
<comment type="catalytic activity">
    <reaction evidence="9">
        <text>an acyl phosphate + H2O = a carboxylate + phosphate + H(+)</text>
        <dbReference type="Rhea" id="RHEA:14965"/>
        <dbReference type="ChEBI" id="CHEBI:15377"/>
        <dbReference type="ChEBI" id="CHEBI:15378"/>
        <dbReference type="ChEBI" id="CHEBI:29067"/>
        <dbReference type="ChEBI" id="CHEBI:43474"/>
        <dbReference type="ChEBI" id="CHEBI:59918"/>
        <dbReference type="EC" id="3.6.1.7"/>
    </reaction>
</comment>
<dbReference type="Gene3D" id="3.30.110.120">
    <property type="match status" value="1"/>
</dbReference>